<comment type="caution">
    <text evidence="3">The sequence shown here is derived from an EMBL/GenBank/DDBJ whole genome shotgun (WGS) entry which is preliminary data.</text>
</comment>
<protein>
    <submittedName>
        <fullName evidence="3">Uncharacterized protein</fullName>
    </submittedName>
</protein>
<proteinExistence type="predicted"/>
<keyword evidence="2" id="KW-0732">Signal</keyword>
<evidence type="ECO:0000256" key="2">
    <source>
        <dbReference type="SAM" id="SignalP"/>
    </source>
</evidence>
<organism evidence="3 4">
    <name type="scientific">Plutella xylostella</name>
    <name type="common">Diamondback moth</name>
    <name type="synonym">Plutella maculipennis</name>
    <dbReference type="NCBI Taxonomy" id="51655"/>
    <lineage>
        <taxon>Eukaryota</taxon>
        <taxon>Metazoa</taxon>
        <taxon>Ecdysozoa</taxon>
        <taxon>Arthropoda</taxon>
        <taxon>Hexapoda</taxon>
        <taxon>Insecta</taxon>
        <taxon>Pterygota</taxon>
        <taxon>Neoptera</taxon>
        <taxon>Endopterygota</taxon>
        <taxon>Lepidoptera</taxon>
        <taxon>Glossata</taxon>
        <taxon>Ditrysia</taxon>
        <taxon>Yponomeutoidea</taxon>
        <taxon>Plutellidae</taxon>
        <taxon>Plutella</taxon>
    </lineage>
</organism>
<gene>
    <name evidence="3" type="ORF">JYU34_003069</name>
</gene>
<dbReference type="PROSITE" id="PS51257">
    <property type="entry name" value="PROKAR_LIPOPROTEIN"/>
    <property type="match status" value="1"/>
</dbReference>
<dbReference type="Proteomes" id="UP000823941">
    <property type="component" value="Chromosome 5"/>
</dbReference>
<dbReference type="EMBL" id="JAHIBW010000005">
    <property type="protein sequence ID" value="KAG7310311.1"/>
    <property type="molecule type" value="Genomic_DNA"/>
</dbReference>
<feature type="signal peptide" evidence="2">
    <location>
        <begin position="1"/>
        <end position="20"/>
    </location>
</feature>
<keyword evidence="4" id="KW-1185">Reference proteome</keyword>
<evidence type="ECO:0000313" key="3">
    <source>
        <dbReference type="EMBL" id="KAG7310311.1"/>
    </source>
</evidence>
<name>A0ABQ7QZ31_PLUXY</name>
<evidence type="ECO:0000313" key="4">
    <source>
        <dbReference type="Proteomes" id="UP000823941"/>
    </source>
</evidence>
<feature type="chain" id="PRO_5046379181" evidence="2">
    <location>
        <begin position="21"/>
        <end position="136"/>
    </location>
</feature>
<accession>A0ABQ7QZ31</accession>
<feature type="region of interest" description="Disordered" evidence="1">
    <location>
        <begin position="109"/>
        <end position="136"/>
    </location>
</feature>
<sequence>MHRVSAILIVISFACCEALANEDSEVGEARGKKKYALLIHFAWVLATKLFVLKLVYGGIFFALVTKAWHFIIWFTHYLKSKKHHHHHEHVEYVDHQLYFEDHGWAGQQYGGPGGPGGNYPYRKQYDADGSYSVKSG</sequence>
<reference evidence="3 4" key="1">
    <citation type="submission" date="2021-06" db="EMBL/GenBank/DDBJ databases">
        <title>A haploid diamondback moth (Plutella xylostella L.) genome assembly resolves 31 chromosomes and identifies a diamide resistance mutation.</title>
        <authorList>
            <person name="Ward C.M."/>
            <person name="Perry K.D."/>
            <person name="Baker G."/>
            <person name="Powis K."/>
            <person name="Heckel D.G."/>
            <person name="Baxter S.W."/>
        </authorList>
    </citation>
    <scope>NUCLEOTIDE SEQUENCE [LARGE SCALE GENOMIC DNA]</scope>
    <source>
        <strain evidence="3 4">LV</strain>
        <tissue evidence="3">Single pupa</tissue>
    </source>
</reference>
<evidence type="ECO:0000256" key="1">
    <source>
        <dbReference type="SAM" id="MobiDB-lite"/>
    </source>
</evidence>